<dbReference type="GO" id="GO:0071555">
    <property type="term" value="P:cell wall organization"/>
    <property type="evidence" value="ECO:0007669"/>
    <property type="project" value="TreeGrafter"/>
</dbReference>
<comment type="caution">
    <text evidence="8">The sequence shown here is derived from an EMBL/GenBank/DDBJ whole genome shotgun (WGS) entry which is preliminary data.</text>
</comment>
<dbReference type="EMBL" id="SLZV01000034">
    <property type="protein sequence ID" value="TCS62010.1"/>
    <property type="molecule type" value="Genomic_DNA"/>
</dbReference>
<evidence type="ECO:0000313" key="7">
    <source>
        <dbReference type="EMBL" id="GBU05221.1"/>
    </source>
</evidence>
<evidence type="ECO:0000313" key="10">
    <source>
        <dbReference type="Proteomes" id="UP000702954"/>
    </source>
</evidence>
<accession>A0A4R3JBE3</accession>
<evidence type="ECO:0000256" key="3">
    <source>
        <dbReference type="ARBA" id="ARBA00023136"/>
    </source>
</evidence>
<dbReference type="AlphaFoldDB" id="A0A4R3JBE3"/>
<proteinExistence type="inferred from homology"/>
<dbReference type="EMBL" id="BHEO01000008">
    <property type="protein sequence ID" value="GBU05221.1"/>
    <property type="molecule type" value="Genomic_DNA"/>
</dbReference>
<dbReference type="GO" id="GO:0005886">
    <property type="term" value="C:plasma membrane"/>
    <property type="evidence" value="ECO:0007669"/>
    <property type="project" value="TreeGrafter"/>
</dbReference>
<dbReference type="Gene3D" id="3.40.710.10">
    <property type="entry name" value="DD-peptidase/beta-lactamase superfamily"/>
    <property type="match status" value="1"/>
</dbReference>
<dbReference type="SUPFAM" id="SSF56519">
    <property type="entry name" value="Penicillin binding protein dimerisation domain"/>
    <property type="match status" value="1"/>
</dbReference>
<dbReference type="InterPro" id="IPR001460">
    <property type="entry name" value="PCN-bd_Tpept"/>
</dbReference>
<dbReference type="InterPro" id="IPR036138">
    <property type="entry name" value="PBP_dimer_sf"/>
</dbReference>
<dbReference type="Pfam" id="PF03717">
    <property type="entry name" value="PBP_dimer"/>
    <property type="match status" value="1"/>
</dbReference>
<evidence type="ECO:0000259" key="5">
    <source>
        <dbReference type="Pfam" id="PF00905"/>
    </source>
</evidence>
<dbReference type="PANTHER" id="PTHR30627">
    <property type="entry name" value="PEPTIDOGLYCAN D,D-TRANSPEPTIDASE"/>
    <property type="match status" value="1"/>
</dbReference>
<dbReference type="PANTHER" id="PTHR30627:SF1">
    <property type="entry name" value="PEPTIDOGLYCAN D,D-TRANSPEPTIDASE FTSI"/>
    <property type="match status" value="1"/>
</dbReference>
<protein>
    <submittedName>
        <fullName evidence="7 8">Stage V sporulation protein D</fullName>
    </submittedName>
</protein>
<feature type="domain" description="Penicillin-binding protein dimerisation" evidence="6">
    <location>
        <begin position="70"/>
        <end position="219"/>
    </location>
</feature>
<dbReference type="Proteomes" id="UP000702954">
    <property type="component" value="Unassembled WGS sequence"/>
</dbReference>
<comment type="subcellular location">
    <subcellularLocation>
        <location evidence="1">Membrane</location>
    </subcellularLocation>
</comment>
<keyword evidence="3" id="KW-0472">Membrane</keyword>
<feature type="compositionally biased region" description="Acidic residues" evidence="4">
    <location>
        <begin position="624"/>
        <end position="652"/>
    </location>
</feature>
<dbReference type="SUPFAM" id="SSF56601">
    <property type="entry name" value="beta-lactamase/transpeptidase-like"/>
    <property type="match status" value="1"/>
</dbReference>
<evidence type="ECO:0000256" key="1">
    <source>
        <dbReference type="ARBA" id="ARBA00004370"/>
    </source>
</evidence>
<dbReference type="Pfam" id="PF00905">
    <property type="entry name" value="Transpeptidase"/>
    <property type="match status" value="1"/>
</dbReference>
<keyword evidence="10" id="KW-1185">Reference proteome</keyword>
<evidence type="ECO:0000313" key="9">
    <source>
        <dbReference type="Proteomes" id="UP000294613"/>
    </source>
</evidence>
<sequence length="693" mass="76801">MSKRKKRNSFHFLKRKFSKIMQKKLVLLFSLVVLAFAILIGRIIQINAMNGEKYTKVVLDQQQYDSRVIPFRRGDIVDRNGTKLATSERVYNVILDVKAMLEKDEYQEPTIKVLKDCFGIAEEDVEELVESSPESRYNILLKGVDYNTAKEFEAIDEDEEKHPNVKGIWLEEDYVRKYPYNSLASDVIGFSNADDVGTIGLEASYNAILNGVDGREYGYLEEGALLERTIKEAENGNTIVSTIDAELQKIVEKHILEFNEAYKDNAEKGNGSLNTAVIIADPQSGEILAQASYPNFDLNKPRDISAYYTEKELKKMKEEEKVEILNNLWKDFCVSDSYEPGSTAKPFTVAAGLETGKIRGNEVYTCGGSLVVAEDTEPINCHYTAGHGTQTIAQSIANSCNVAMMEMIKVIGAEDFYRYQSIFGFGAQTGIDLPGEAEGILQDPELVGPVDLATNSFGQNFNVTMEQMVAGMSALINGGNYYEPHVVKQIQDENGNVIETKESVLKKRVISEQTSTMLKQYMKTVMEGTGTGASAAVEGYDIGGKTGTAEKYPRNSGKHLLSFIGYAPQDDPEVLIYVVIDEPNTESQEDSSLVLNLARSIMEEAFPYMNISTIDGQPVVAPEQPDEPEEDQQEVEPQVENETETESQEEVSGEPSYEGEAVGDGSYEGESYDDGVYGDGTYEDGSGDMESGY</sequence>
<feature type="domain" description="Penicillin-binding protein transpeptidase" evidence="5">
    <location>
        <begin position="276"/>
        <end position="603"/>
    </location>
</feature>
<reference evidence="8 9" key="2">
    <citation type="submission" date="2019-03" db="EMBL/GenBank/DDBJ databases">
        <title>Genomic Encyclopedia of Type Strains, Phase IV (KMG-IV): sequencing the most valuable type-strain genomes for metagenomic binning, comparative biology and taxonomic classification.</title>
        <authorList>
            <person name="Goeker M."/>
        </authorList>
    </citation>
    <scope>NUCLEOTIDE SEQUENCE [LARGE SCALE GENOMIC DNA]</scope>
    <source>
        <strain evidence="8 9">DSM 103426</strain>
    </source>
</reference>
<gene>
    <name evidence="7" type="primary">spoVD</name>
    <name evidence="8" type="ORF">EDD74_1342</name>
    <name evidence="7" type="ORF">FAEUMB_17620</name>
</gene>
<feature type="region of interest" description="Disordered" evidence="4">
    <location>
        <begin position="618"/>
        <end position="693"/>
    </location>
</feature>
<reference evidence="7 10" key="1">
    <citation type="journal article" date="2018" name="Int. J. Syst. Evol. Microbiol.">
        <title>Draft Genome Sequence of Faecalimonas umbilicata JCM 30896T, an Acetate-Producing Bacterium Isolated from Human Feces.</title>
        <authorList>
            <person name="Sakamoto M."/>
            <person name="Ikeyama N."/>
            <person name="Yuki M."/>
            <person name="Ohkuma M."/>
        </authorList>
    </citation>
    <scope>NUCLEOTIDE SEQUENCE [LARGE SCALE GENOMIC DNA]</scope>
    <source>
        <strain evidence="7 10">EGH7</strain>
    </source>
</reference>
<dbReference type="InterPro" id="IPR005311">
    <property type="entry name" value="PBP_dimer"/>
</dbReference>
<evidence type="ECO:0000313" key="8">
    <source>
        <dbReference type="EMBL" id="TCS62010.1"/>
    </source>
</evidence>
<organism evidence="8 9">
    <name type="scientific">Faecalimonas umbilicata</name>
    <dbReference type="NCBI Taxonomy" id="1912855"/>
    <lineage>
        <taxon>Bacteria</taxon>
        <taxon>Bacillati</taxon>
        <taxon>Bacillota</taxon>
        <taxon>Clostridia</taxon>
        <taxon>Lachnospirales</taxon>
        <taxon>Lachnospiraceae</taxon>
        <taxon>Faecalimonas</taxon>
    </lineage>
</organism>
<dbReference type="InterPro" id="IPR012338">
    <property type="entry name" value="Beta-lactam/transpept-like"/>
</dbReference>
<dbReference type="Proteomes" id="UP000294613">
    <property type="component" value="Unassembled WGS sequence"/>
</dbReference>
<dbReference type="RefSeq" id="WP_116441739.1">
    <property type="nucleotide sequence ID" value="NZ_BHEO01000008.1"/>
</dbReference>
<name>A0A4R3JBE3_9FIRM</name>
<evidence type="ECO:0000259" key="6">
    <source>
        <dbReference type="Pfam" id="PF03717"/>
    </source>
</evidence>
<evidence type="ECO:0000256" key="2">
    <source>
        <dbReference type="ARBA" id="ARBA00007171"/>
    </source>
</evidence>
<dbReference type="Gene3D" id="3.90.1310.10">
    <property type="entry name" value="Penicillin-binding protein 2a (Domain 2)"/>
    <property type="match status" value="1"/>
</dbReference>
<evidence type="ECO:0000256" key="4">
    <source>
        <dbReference type="SAM" id="MobiDB-lite"/>
    </source>
</evidence>
<dbReference type="InterPro" id="IPR050515">
    <property type="entry name" value="Beta-lactam/transpept"/>
</dbReference>
<dbReference type="GO" id="GO:0008658">
    <property type="term" value="F:penicillin binding"/>
    <property type="evidence" value="ECO:0007669"/>
    <property type="project" value="InterPro"/>
</dbReference>
<comment type="similarity">
    <text evidence="2">Belongs to the transpeptidase family.</text>
</comment>